<keyword evidence="8" id="KW-1185">Reference proteome</keyword>
<evidence type="ECO:0000259" key="6">
    <source>
        <dbReference type="Pfam" id="PF00685"/>
    </source>
</evidence>
<gene>
    <name evidence="7" type="ORF">HYH03_004971</name>
</gene>
<dbReference type="Gene3D" id="3.40.50.300">
    <property type="entry name" value="P-loop containing nucleotide triphosphate hydrolases"/>
    <property type="match status" value="1"/>
</dbReference>
<feature type="domain" description="Sulfotransferase" evidence="6">
    <location>
        <begin position="1"/>
        <end position="259"/>
    </location>
</feature>
<name>A0A835Y698_9CHLO</name>
<dbReference type="AlphaFoldDB" id="A0A835Y698"/>
<dbReference type="PANTHER" id="PTHR10605:SF56">
    <property type="entry name" value="BIFUNCTIONAL HEPARAN SULFATE N-DEACETYLASE_N-SULFOTRANSFERASE"/>
    <property type="match status" value="1"/>
</dbReference>
<evidence type="ECO:0000256" key="5">
    <source>
        <dbReference type="SAM" id="MobiDB-lite"/>
    </source>
</evidence>
<evidence type="ECO:0000256" key="1">
    <source>
        <dbReference type="ARBA" id="ARBA00022679"/>
    </source>
</evidence>
<proteinExistence type="inferred from homology"/>
<dbReference type="PANTHER" id="PTHR10605">
    <property type="entry name" value="HEPARAN SULFATE SULFOTRANSFERASE"/>
    <property type="match status" value="1"/>
</dbReference>
<reference evidence="7" key="1">
    <citation type="journal article" date="2020" name="bioRxiv">
        <title>Comparative genomics of Chlamydomonas.</title>
        <authorList>
            <person name="Craig R.J."/>
            <person name="Hasan A.R."/>
            <person name="Ness R.W."/>
            <person name="Keightley P.D."/>
        </authorList>
    </citation>
    <scope>NUCLEOTIDE SEQUENCE</scope>
    <source>
        <strain evidence="7">CCAP 11/70</strain>
    </source>
</reference>
<comment type="caution">
    <text evidence="7">The sequence shown here is derived from an EMBL/GenBank/DDBJ whole genome shotgun (WGS) entry which is preliminary data.</text>
</comment>
<dbReference type="InterPro" id="IPR027417">
    <property type="entry name" value="P-loop_NTPase"/>
</dbReference>
<feature type="binding site" evidence="3">
    <location>
        <position position="131"/>
    </location>
    <ligand>
        <name>3'-phosphoadenylyl sulfate</name>
        <dbReference type="ChEBI" id="CHEBI:58339"/>
    </ligand>
</feature>
<keyword evidence="1 4" id="KW-0808">Transferase</keyword>
<accession>A0A835Y698</accession>
<keyword evidence="2" id="KW-0325">Glycoprotein</keyword>
<sequence>MIIGAAKGGTTDLHYQLTGLPVNNDPKRPDPPIKAHLKEARFMNWPLVSTDMLLNASMYAKYLGKLTHPCAETKGVLALRQCVSVHPPQQLTIDASPMYWYSPHTALQLRSISLDTKVILMLRHPLEGIVSLYNHRVIEDGVWKRIPLDALVDGWLDFLASHPAVPATLERLRGCPHTRCQEEGWRDLVALGLTDTLELRMFSSALYRYGLASWRRHYFRPNRVLIIDSHAYFRDRPGVMKTVVRFMYGRDMTRVEADFAAMAPAQNVKKHNGSSTAPQSSSSKKPNWMLSDEHRRLLEDWLQVHVLDELYNMLAELRDDGAWIVGFDQAPWPWALDGDAGGSSSARRGSRSSRRIALPTYDFYDGSEP</sequence>
<dbReference type="Proteomes" id="UP000612055">
    <property type="component" value="Unassembled WGS sequence"/>
</dbReference>
<dbReference type="InterPro" id="IPR000863">
    <property type="entry name" value="Sulfotransferase_dom"/>
</dbReference>
<dbReference type="Pfam" id="PF00685">
    <property type="entry name" value="Sulfotransfer_1"/>
    <property type="match status" value="1"/>
</dbReference>
<comment type="similarity">
    <text evidence="4">Belongs to the sulfotransferase 1 family.</text>
</comment>
<dbReference type="EC" id="2.8.2.-" evidence="4"/>
<evidence type="ECO:0000313" key="8">
    <source>
        <dbReference type="Proteomes" id="UP000612055"/>
    </source>
</evidence>
<dbReference type="OrthoDB" id="530160at2759"/>
<evidence type="ECO:0000256" key="2">
    <source>
        <dbReference type="ARBA" id="ARBA00023180"/>
    </source>
</evidence>
<evidence type="ECO:0000313" key="7">
    <source>
        <dbReference type="EMBL" id="KAG2496965.1"/>
    </source>
</evidence>
<dbReference type="InterPro" id="IPR037359">
    <property type="entry name" value="NST/OST"/>
</dbReference>
<protein>
    <recommendedName>
        <fullName evidence="4">Sulfotransferase</fullName>
        <ecNumber evidence="4">2.8.2.-</ecNumber>
    </recommendedName>
</protein>
<feature type="region of interest" description="Disordered" evidence="5">
    <location>
        <begin position="266"/>
        <end position="287"/>
    </location>
</feature>
<evidence type="ECO:0000256" key="3">
    <source>
        <dbReference type="PIRSR" id="PIRSR637359-2"/>
    </source>
</evidence>
<dbReference type="GO" id="GO:0008146">
    <property type="term" value="F:sulfotransferase activity"/>
    <property type="evidence" value="ECO:0007669"/>
    <property type="project" value="InterPro"/>
</dbReference>
<feature type="compositionally biased region" description="Low complexity" evidence="5">
    <location>
        <begin position="274"/>
        <end position="283"/>
    </location>
</feature>
<dbReference type="EMBL" id="JAEHOE010000016">
    <property type="protein sequence ID" value="KAG2496965.1"/>
    <property type="molecule type" value="Genomic_DNA"/>
</dbReference>
<feature type="binding site" evidence="3">
    <location>
        <position position="123"/>
    </location>
    <ligand>
        <name>3'-phosphoadenylyl sulfate</name>
        <dbReference type="ChEBI" id="CHEBI:58339"/>
    </ligand>
</feature>
<dbReference type="SUPFAM" id="SSF52540">
    <property type="entry name" value="P-loop containing nucleoside triphosphate hydrolases"/>
    <property type="match status" value="1"/>
</dbReference>
<organism evidence="7 8">
    <name type="scientific">Edaphochlamys debaryana</name>
    <dbReference type="NCBI Taxonomy" id="47281"/>
    <lineage>
        <taxon>Eukaryota</taxon>
        <taxon>Viridiplantae</taxon>
        <taxon>Chlorophyta</taxon>
        <taxon>core chlorophytes</taxon>
        <taxon>Chlorophyceae</taxon>
        <taxon>CS clade</taxon>
        <taxon>Chlamydomonadales</taxon>
        <taxon>Chlamydomonadales incertae sedis</taxon>
        <taxon>Edaphochlamys</taxon>
    </lineage>
</organism>
<evidence type="ECO:0000256" key="4">
    <source>
        <dbReference type="RuleBase" id="RU361155"/>
    </source>
</evidence>